<dbReference type="GO" id="GO:0016020">
    <property type="term" value="C:membrane"/>
    <property type="evidence" value="ECO:0007669"/>
    <property type="project" value="UniProtKB-SubCell"/>
</dbReference>
<dbReference type="InterPro" id="IPR052217">
    <property type="entry name" value="Mito/Peroxisomal_Carrier"/>
</dbReference>
<dbReference type="InterPro" id="IPR023395">
    <property type="entry name" value="MCP_dom_sf"/>
</dbReference>
<comment type="subcellular location">
    <subcellularLocation>
        <location evidence="1">Membrane</location>
        <topology evidence="1">Multi-pass membrane protein</topology>
    </subcellularLocation>
</comment>
<dbReference type="Pfam" id="PF00153">
    <property type="entry name" value="Mito_carr"/>
    <property type="match status" value="1"/>
</dbReference>
<protein>
    <submittedName>
        <fullName evidence="11">Uncharacterized protein</fullName>
    </submittedName>
</protein>
<name>A0A376BC23_9ASCO</name>
<dbReference type="Gene3D" id="1.50.40.10">
    <property type="entry name" value="Mitochondrial carrier domain"/>
    <property type="match status" value="1"/>
</dbReference>
<evidence type="ECO:0000256" key="6">
    <source>
        <dbReference type="ARBA" id="ARBA00022989"/>
    </source>
</evidence>
<dbReference type="EMBL" id="UFAJ01001332">
    <property type="protein sequence ID" value="SSD62245.1"/>
    <property type="molecule type" value="Genomic_DNA"/>
</dbReference>
<dbReference type="GO" id="GO:0015217">
    <property type="term" value="F:ADP transmembrane transporter activity"/>
    <property type="evidence" value="ECO:0007669"/>
    <property type="project" value="TreeGrafter"/>
</dbReference>
<organism evidence="11 12">
    <name type="scientific">Saccharomycodes ludwigii</name>
    <dbReference type="NCBI Taxonomy" id="36035"/>
    <lineage>
        <taxon>Eukaryota</taxon>
        <taxon>Fungi</taxon>
        <taxon>Dikarya</taxon>
        <taxon>Ascomycota</taxon>
        <taxon>Saccharomycotina</taxon>
        <taxon>Saccharomycetes</taxon>
        <taxon>Saccharomycodales</taxon>
        <taxon>Saccharomycodaceae</taxon>
        <taxon>Saccharomycodes</taxon>
    </lineage>
</organism>
<feature type="region of interest" description="Disordered" evidence="10">
    <location>
        <begin position="37"/>
        <end position="74"/>
    </location>
</feature>
<dbReference type="PANTHER" id="PTHR45939">
    <property type="entry name" value="PEROXISOMAL MEMBRANE PROTEIN PMP34-RELATED"/>
    <property type="match status" value="1"/>
</dbReference>
<evidence type="ECO:0000313" key="12">
    <source>
        <dbReference type="Proteomes" id="UP000262825"/>
    </source>
</evidence>
<evidence type="ECO:0000256" key="5">
    <source>
        <dbReference type="ARBA" id="ARBA00022737"/>
    </source>
</evidence>
<evidence type="ECO:0000256" key="3">
    <source>
        <dbReference type="ARBA" id="ARBA00022448"/>
    </source>
</evidence>
<evidence type="ECO:0000313" key="11">
    <source>
        <dbReference type="EMBL" id="SSD62245.1"/>
    </source>
</evidence>
<dbReference type="PANTHER" id="PTHR45939:SF1">
    <property type="entry name" value="MITOCHONDRIAL THIAMINE PYROPHOSPHATE CARRIER 1-RELATED"/>
    <property type="match status" value="1"/>
</dbReference>
<dbReference type="Proteomes" id="UP000262825">
    <property type="component" value="Unassembled WGS sequence"/>
</dbReference>
<dbReference type="InterPro" id="IPR018108">
    <property type="entry name" value="MCP_transmembrane"/>
</dbReference>
<keyword evidence="3 9" id="KW-0813">Transport</keyword>
<keyword evidence="6" id="KW-1133">Transmembrane helix</keyword>
<evidence type="ECO:0000256" key="4">
    <source>
        <dbReference type="ARBA" id="ARBA00022692"/>
    </source>
</evidence>
<feature type="repeat" description="Solcar" evidence="8">
    <location>
        <begin position="1"/>
        <end position="127"/>
    </location>
</feature>
<gene>
    <name evidence="11" type="ORF">SCODWIG_04008</name>
</gene>
<evidence type="ECO:0000256" key="10">
    <source>
        <dbReference type="SAM" id="MobiDB-lite"/>
    </source>
</evidence>
<dbReference type="PROSITE" id="PS50920">
    <property type="entry name" value="SOLCAR"/>
    <property type="match status" value="1"/>
</dbReference>
<keyword evidence="12" id="KW-1185">Reference proteome</keyword>
<evidence type="ECO:0000256" key="7">
    <source>
        <dbReference type="ARBA" id="ARBA00023136"/>
    </source>
</evidence>
<keyword evidence="4 8" id="KW-0812">Transmembrane</keyword>
<keyword evidence="5" id="KW-0677">Repeat</keyword>
<evidence type="ECO:0000256" key="8">
    <source>
        <dbReference type="PROSITE-ProRule" id="PRU00282"/>
    </source>
</evidence>
<dbReference type="VEuPathDB" id="FungiDB:SCODWIG_04008"/>
<evidence type="ECO:0000256" key="1">
    <source>
        <dbReference type="ARBA" id="ARBA00004141"/>
    </source>
</evidence>
<evidence type="ECO:0000256" key="9">
    <source>
        <dbReference type="RuleBase" id="RU000488"/>
    </source>
</evidence>
<dbReference type="AlphaFoldDB" id="A0A376BC23"/>
<comment type="similarity">
    <text evidence="2 9">Belongs to the mitochondrial carrier (TC 2.A.29) family.</text>
</comment>
<sequence>MSSLENAITGALAGALANSLVYPLDVIKTILQTQLKQKEESQKEKKNNVTTTANDSETQNQSEEYKPVQSNKTSRRYPQFKSSLECLLYIYKHEGFHGLYRGYNFSIISGIIQSFNYWFIYTTIRKYYYNRKLKYATNISGKNGLNSLEELLLGIISGSFSSVYLKKLKIYIIETVGN</sequence>
<accession>A0A376BC23</accession>
<feature type="compositionally biased region" description="Polar residues" evidence="10">
    <location>
        <begin position="48"/>
        <end position="72"/>
    </location>
</feature>
<dbReference type="SUPFAM" id="SSF103506">
    <property type="entry name" value="Mitochondrial carrier"/>
    <property type="match status" value="1"/>
</dbReference>
<keyword evidence="7 8" id="KW-0472">Membrane</keyword>
<feature type="compositionally biased region" description="Basic and acidic residues" evidence="10">
    <location>
        <begin position="37"/>
        <end position="47"/>
    </location>
</feature>
<evidence type="ECO:0000256" key="2">
    <source>
        <dbReference type="ARBA" id="ARBA00006375"/>
    </source>
</evidence>
<reference evidence="12" key="1">
    <citation type="submission" date="2018-06" db="EMBL/GenBank/DDBJ databases">
        <authorList>
            <person name="Guldener U."/>
        </authorList>
    </citation>
    <scope>NUCLEOTIDE SEQUENCE [LARGE SCALE GENOMIC DNA]</scope>
    <source>
        <strain evidence="12">UTAD17</strain>
    </source>
</reference>
<proteinExistence type="inferred from homology"/>